<dbReference type="EMBL" id="KI669468">
    <property type="protein sequence ID" value="OCF54974.1"/>
    <property type="molecule type" value="Genomic_DNA"/>
</dbReference>
<dbReference type="Gene3D" id="1.10.720.30">
    <property type="entry name" value="SAP domain"/>
    <property type="match status" value="1"/>
</dbReference>
<evidence type="ECO:0000313" key="4">
    <source>
        <dbReference type="Proteomes" id="UP000092583"/>
    </source>
</evidence>
<feature type="region of interest" description="Disordered" evidence="1">
    <location>
        <begin position="1"/>
        <end position="31"/>
    </location>
</feature>
<feature type="compositionally biased region" description="Basic and acidic residues" evidence="1">
    <location>
        <begin position="232"/>
        <end position="243"/>
    </location>
</feature>
<dbReference type="STRING" id="1331196.A0A1B9IHW3"/>
<feature type="compositionally biased region" description="Basic and acidic residues" evidence="1">
    <location>
        <begin position="140"/>
        <end position="152"/>
    </location>
</feature>
<gene>
    <name evidence="3" type="ORF">L486_07630</name>
</gene>
<feature type="compositionally biased region" description="Polar residues" evidence="1">
    <location>
        <begin position="124"/>
        <end position="139"/>
    </location>
</feature>
<dbReference type="PROSITE" id="PS50800">
    <property type="entry name" value="SAP"/>
    <property type="match status" value="1"/>
</dbReference>
<name>A0A1B9IHW3_9TREE</name>
<proteinExistence type="predicted"/>
<feature type="region of interest" description="Disordered" evidence="1">
    <location>
        <begin position="79"/>
        <end position="167"/>
    </location>
</feature>
<dbReference type="InterPro" id="IPR003034">
    <property type="entry name" value="SAP_dom"/>
</dbReference>
<reference evidence="3 4" key="1">
    <citation type="submission" date="2013-07" db="EMBL/GenBank/DDBJ databases">
        <title>The Genome Sequence of Kwoniella mangroviensis CBS10435.</title>
        <authorList>
            <consortium name="The Broad Institute Genome Sequencing Platform"/>
            <person name="Cuomo C."/>
            <person name="Litvintseva A."/>
            <person name="Chen Y."/>
            <person name="Heitman J."/>
            <person name="Sun S."/>
            <person name="Springer D."/>
            <person name="Dromer F."/>
            <person name="Young S.K."/>
            <person name="Zeng Q."/>
            <person name="Gargeya S."/>
            <person name="Fitzgerald M."/>
            <person name="Abouelleil A."/>
            <person name="Alvarado L."/>
            <person name="Berlin A.M."/>
            <person name="Chapman S.B."/>
            <person name="Dewar J."/>
            <person name="Goldberg J."/>
            <person name="Griggs A."/>
            <person name="Gujja S."/>
            <person name="Hansen M."/>
            <person name="Howarth C."/>
            <person name="Imamovic A."/>
            <person name="Larimer J."/>
            <person name="McCowan C."/>
            <person name="Murphy C."/>
            <person name="Pearson M."/>
            <person name="Priest M."/>
            <person name="Roberts A."/>
            <person name="Saif S."/>
            <person name="Shea T."/>
            <person name="Sykes S."/>
            <person name="Wortman J."/>
            <person name="Nusbaum C."/>
            <person name="Birren B."/>
        </authorList>
    </citation>
    <scope>NUCLEOTIDE SEQUENCE [LARGE SCALE GENOMIC DNA]</scope>
    <source>
        <strain evidence="3 4">CBS 10435</strain>
    </source>
</reference>
<evidence type="ECO:0000259" key="2">
    <source>
        <dbReference type="PROSITE" id="PS50800"/>
    </source>
</evidence>
<reference evidence="4" key="2">
    <citation type="submission" date="2013-12" db="EMBL/GenBank/DDBJ databases">
        <title>Evolution of pathogenesis and genome organization in the Tremellales.</title>
        <authorList>
            <person name="Cuomo C."/>
            <person name="Litvintseva A."/>
            <person name="Heitman J."/>
            <person name="Chen Y."/>
            <person name="Sun S."/>
            <person name="Springer D."/>
            <person name="Dromer F."/>
            <person name="Young S."/>
            <person name="Zeng Q."/>
            <person name="Chapman S."/>
            <person name="Gujja S."/>
            <person name="Saif S."/>
            <person name="Birren B."/>
        </authorList>
    </citation>
    <scope>NUCLEOTIDE SEQUENCE [LARGE SCALE GENOMIC DNA]</scope>
    <source>
        <strain evidence="4">CBS 10435</strain>
    </source>
</reference>
<dbReference type="Pfam" id="PF02037">
    <property type="entry name" value="SAP"/>
    <property type="match status" value="1"/>
</dbReference>
<keyword evidence="4" id="KW-1185">Reference proteome</keyword>
<dbReference type="OrthoDB" id="445357at2759"/>
<dbReference type="SUPFAM" id="SSF68906">
    <property type="entry name" value="SAP domain"/>
    <property type="match status" value="1"/>
</dbReference>
<dbReference type="SMART" id="SM00513">
    <property type="entry name" value="SAP"/>
    <property type="match status" value="1"/>
</dbReference>
<dbReference type="AlphaFoldDB" id="A0A1B9IHW3"/>
<dbReference type="Proteomes" id="UP000092583">
    <property type="component" value="Unassembled WGS sequence"/>
</dbReference>
<feature type="domain" description="SAP" evidence="2">
    <location>
        <begin position="46"/>
        <end position="80"/>
    </location>
</feature>
<sequence>MLRRKLSAGLLRPSTSSVLAPSPAPITRPRSRSLASAVLLSSQRNWKNETVVTLKTELKKRGLSQQGNKATLISRLESAEQSSLLGPLPPFPNGARGLSTTASVSQPPKPKKDSTTGPGPATSEDPSVTSTGPQISSQRTEARKVDPIEPEKITVAPGLPKSDVAATKDVGEKLDVRFPGSQAEKDVEQVIPLTPDNFSSGTTTDSAPSLSAPKVLTVASASTHLEGGPVHGVHESHDAHSLETESSGPSLKDIPSLTDALSSLITAPGRAWSNAGIKLPEINLPKSIEGQREYKSEKRNLNDDEKRGLYVLAGVIGLGLALGGGKKEKKDNKGLKDKVESAIAGSGIPGAKSVKGDAKWEKASGAGVVGHGLRKD</sequence>
<feature type="region of interest" description="Disordered" evidence="1">
    <location>
        <begin position="227"/>
        <end position="254"/>
    </location>
</feature>
<accession>A0A1B9IHW3</accession>
<organism evidence="3 4">
    <name type="scientific">Kwoniella mangroviensis CBS 10435</name>
    <dbReference type="NCBI Taxonomy" id="1331196"/>
    <lineage>
        <taxon>Eukaryota</taxon>
        <taxon>Fungi</taxon>
        <taxon>Dikarya</taxon>
        <taxon>Basidiomycota</taxon>
        <taxon>Agaricomycotina</taxon>
        <taxon>Tremellomycetes</taxon>
        <taxon>Tremellales</taxon>
        <taxon>Cryptococcaceae</taxon>
        <taxon>Kwoniella</taxon>
    </lineage>
</organism>
<dbReference type="InterPro" id="IPR036361">
    <property type="entry name" value="SAP_dom_sf"/>
</dbReference>
<evidence type="ECO:0000256" key="1">
    <source>
        <dbReference type="SAM" id="MobiDB-lite"/>
    </source>
</evidence>
<protein>
    <recommendedName>
        <fullName evidence="2">SAP domain-containing protein</fullName>
    </recommendedName>
</protein>
<evidence type="ECO:0000313" key="3">
    <source>
        <dbReference type="EMBL" id="OCF54974.1"/>
    </source>
</evidence>